<gene>
    <name evidence="1" type="ORF">Pcinc_043092</name>
</gene>
<organism evidence="1 2">
    <name type="scientific">Petrolisthes cinctipes</name>
    <name type="common">Flat porcelain crab</name>
    <dbReference type="NCBI Taxonomy" id="88211"/>
    <lineage>
        <taxon>Eukaryota</taxon>
        <taxon>Metazoa</taxon>
        <taxon>Ecdysozoa</taxon>
        <taxon>Arthropoda</taxon>
        <taxon>Crustacea</taxon>
        <taxon>Multicrustacea</taxon>
        <taxon>Malacostraca</taxon>
        <taxon>Eumalacostraca</taxon>
        <taxon>Eucarida</taxon>
        <taxon>Decapoda</taxon>
        <taxon>Pleocyemata</taxon>
        <taxon>Anomura</taxon>
        <taxon>Galatheoidea</taxon>
        <taxon>Porcellanidae</taxon>
        <taxon>Petrolisthes</taxon>
    </lineage>
</organism>
<comment type="caution">
    <text evidence="1">The sequence shown here is derived from an EMBL/GenBank/DDBJ whole genome shotgun (WGS) entry which is preliminary data.</text>
</comment>
<sequence length="149" mass="16794">MGEGQDWVRGDSHHAFYQPRPSLQDLTPGAPSTSRLWSLTKQGITPLYYQSLYLYRRGTSIQGTCLHHHHHHDFLHHYSTSSTTTTTSTTLTSSITTPLPPSLLHFLNLHHHQVYHPDFLYHYSTSSTTTMTSSITTPLPPPPLPSLPP</sequence>
<keyword evidence="2" id="KW-1185">Reference proteome</keyword>
<dbReference type="Proteomes" id="UP001286313">
    <property type="component" value="Unassembled WGS sequence"/>
</dbReference>
<dbReference type="EMBL" id="JAWQEG010008501">
    <property type="protein sequence ID" value="KAK3850184.1"/>
    <property type="molecule type" value="Genomic_DNA"/>
</dbReference>
<evidence type="ECO:0000313" key="1">
    <source>
        <dbReference type="EMBL" id="KAK3850184.1"/>
    </source>
</evidence>
<accession>A0AAE1EFB8</accession>
<reference evidence="1" key="1">
    <citation type="submission" date="2023-10" db="EMBL/GenBank/DDBJ databases">
        <title>Genome assemblies of two species of porcelain crab, Petrolisthes cinctipes and Petrolisthes manimaculis (Anomura: Porcellanidae).</title>
        <authorList>
            <person name="Angst P."/>
        </authorList>
    </citation>
    <scope>NUCLEOTIDE SEQUENCE</scope>
    <source>
        <strain evidence="1">PB745_01</strain>
        <tissue evidence="1">Gill</tissue>
    </source>
</reference>
<protein>
    <submittedName>
        <fullName evidence="1">Uncharacterized protein</fullName>
    </submittedName>
</protein>
<name>A0AAE1EFB8_PETCI</name>
<proteinExistence type="predicted"/>
<evidence type="ECO:0000313" key="2">
    <source>
        <dbReference type="Proteomes" id="UP001286313"/>
    </source>
</evidence>
<dbReference type="AlphaFoldDB" id="A0AAE1EFB8"/>